<dbReference type="Proteomes" id="UP000321484">
    <property type="component" value="Unassembled WGS sequence"/>
</dbReference>
<feature type="region of interest" description="Disordered" evidence="1">
    <location>
        <begin position="1"/>
        <end position="20"/>
    </location>
</feature>
<evidence type="ECO:0000259" key="3">
    <source>
        <dbReference type="Pfam" id="PF02517"/>
    </source>
</evidence>
<keyword evidence="4" id="KW-0378">Hydrolase</keyword>
<sequence>MHDAVPPAAQVDAPSAAPPDQRRARLRAEVWIVLGLSVGQSAVYALVRLLDRLTRDVPIGQQVTTLNPSQNERPWLDLIYQLLDVVFTLVPVALALYLLSTPGRAVLRRIGLDLARPWRDLGTGAALAAVVGIPGLGLYVVARALGWSVAIQTSGLDPHWWAVPVLILAALKNALLEEVVAVGYLVERLGELRWGVPAIITASALLRGTYHLYQGPGMAAGNVVMGVLYAWYYVRTRRVAPLVVAHTTLDVVAFLGYTLLPGPVLEALGIT</sequence>
<dbReference type="GO" id="GO:0004175">
    <property type="term" value="F:endopeptidase activity"/>
    <property type="evidence" value="ECO:0007669"/>
    <property type="project" value="UniProtKB-ARBA"/>
</dbReference>
<evidence type="ECO:0000256" key="1">
    <source>
        <dbReference type="SAM" id="MobiDB-lite"/>
    </source>
</evidence>
<dbReference type="EMBL" id="BJYK01000013">
    <property type="protein sequence ID" value="GEN81565.1"/>
    <property type="molecule type" value="Genomic_DNA"/>
</dbReference>
<keyword evidence="2" id="KW-0812">Transmembrane</keyword>
<dbReference type="RefSeq" id="WP_034247030.1">
    <property type="nucleotide sequence ID" value="NZ_BJYK01000013.1"/>
</dbReference>
<dbReference type="GO" id="GO:0006508">
    <property type="term" value="P:proteolysis"/>
    <property type="evidence" value="ECO:0007669"/>
    <property type="project" value="UniProtKB-KW"/>
</dbReference>
<name>A0A511Z293_9CELL</name>
<proteinExistence type="predicted"/>
<feature type="transmembrane region" description="Helical" evidence="2">
    <location>
        <begin position="121"/>
        <end position="141"/>
    </location>
</feature>
<dbReference type="Pfam" id="PF02517">
    <property type="entry name" value="Rce1-like"/>
    <property type="match status" value="1"/>
</dbReference>
<keyword evidence="2" id="KW-0472">Membrane</keyword>
<feature type="transmembrane region" description="Helical" evidence="2">
    <location>
        <begin position="241"/>
        <end position="260"/>
    </location>
</feature>
<organism evidence="4 5">
    <name type="scientific">Actinotalea fermentans</name>
    <dbReference type="NCBI Taxonomy" id="43671"/>
    <lineage>
        <taxon>Bacteria</taxon>
        <taxon>Bacillati</taxon>
        <taxon>Actinomycetota</taxon>
        <taxon>Actinomycetes</taxon>
        <taxon>Micrococcales</taxon>
        <taxon>Cellulomonadaceae</taxon>
        <taxon>Actinotalea</taxon>
    </lineage>
</organism>
<comment type="caution">
    <text evidence="4">The sequence shown here is derived from an EMBL/GenBank/DDBJ whole genome shotgun (WGS) entry which is preliminary data.</text>
</comment>
<protein>
    <submittedName>
        <fullName evidence="4">CAAX amino protease</fullName>
    </submittedName>
</protein>
<feature type="transmembrane region" description="Helical" evidence="2">
    <location>
        <begin position="216"/>
        <end position="234"/>
    </location>
</feature>
<keyword evidence="4" id="KW-0645">Protease</keyword>
<accession>A0A511Z293</accession>
<evidence type="ECO:0000313" key="5">
    <source>
        <dbReference type="Proteomes" id="UP000321484"/>
    </source>
</evidence>
<dbReference type="InterPro" id="IPR003675">
    <property type="entry name" value="Rce1/LyrA-like_dom"/>
</dbReference>
<dbReference type="AlphaFoldDB" id="A0A511Z293"/>
<feature type="transmembrane region" description="Helical" evidence="2">
    <location>
        <begin position="30"/>
        <end position="47"/>
    </location>
</feature>
<feature type="compositionally biased region" description="Low complexity" evidence="1">
    <location>
        <begin position="1"/>
        <end position="19"/>
    </location>
</feature>
<dbReference type="GO" id="GO:0080120">
    <property type="term" value="P:CAAX-box protein maturation"/>
    <property type="evidence" value="ECO:0007669"/>
    <property type="project" value="UniProtKB-ARBA"/>
</dbReference>
<gene>
    <name evidence="4" type="ORF">AFE02nite_32990</name>
</gene>
<feature type="domain" description="CAAX prenyl protease 2/Lysostaphin resistance protein A-like" evidence="3">
    <location>
        <begin position="160"/>
        <end position="251"/>
    </location>
</feature>
<keyword evidence="2" id="KW-1133">Transmembrane helix</keyword>
<evidence type="ECO:0000313" key="4">
    <source>
        <dbReference type="EMBL" id="GEN81565.1"/>
    </source>
</evidence>
<evidence type="ECO:0000256" key="2">
    <source>
        <dbReference type="SAM" id="Phobius"/>
    </source>
</evidence>
<reference evidence="4 5" key="1">
    <citation type="submission" date="2019-07" db="EMBL/GenBank/DDBJ databases">
        <title>Whole genome shotgun sequence of Actinotalea fermentans NBRC 105374.</title>
        <authorList>
            <person name="Hosoyama A."/>
            <person name="Uohara A."/>
            <person name="Ohji S."/>
            <person name="Ichikawa N."/>
        </authorList>
    </citation>
    <scope>NUCLEOTIDE SEQUENCE [LARGE SCALE GENOMIC DNA]</scope>
    <source>
        <strain evidence="4 5">NBRC 105374</strain>
    </source>
</reference>
<keyword evidence="5" id="KW-1185">Reference proteome</keyword>
<dbReference type="OrthoDB" id="4453618at2"/>
<feature type="transmembrane region" description="Helical" evidence="2">
    <location>
        <begin position="78"/>
        <end position="100"/>
    </location>
</feature>